<evidence type="ECO:0000313" key="2">
    <source>
        <dbReference type="EMBL" id="KAF4631488.1"/>
    </source>
</evidence>
<evidence type="ECO:0000313" key="3">
    <source>
        <dbReference type="Proteomes" id="UP000566819"/>
    </source>
</evidence>
<sequence>MSNPIAPQILTTGRKRVVSACTACYLRKQKRDIVFKTSASRRTIRDILHQEHRRRGRKGKVYKPHLMSIREIRRCIRHIAKDWSTRRLTFDQCNRQFPYNYYNRRQLMEQYTYSSGPLSQSQSRPQGPQTGDGTQADTAVPSSRQVDTDQISEREMPWIGLNGVSIEPKDQSRHAASLWEDFRYFEYSDSNTLSLLRKNKRPVLTLDDVEFAVLTLRVCLFASQFLPSPSYTIDTIRDVPLTHIRDTCCDIADKLATISASVHLTGPMIRLVLGIINTPQMFTSLRFIKCGPKEKFIKRYIYDKGRSRCFHRPMTGWTRQGSRYSIGEWVSVAQHRIKDSHAARWSAKCVLGSILAFKNKSYPNLASTRESNAKALRCIRASLETNSSGPFKSDAMLAIKLLFVAECMTSLRSGRDSGFYGSAWFNMPPPKTVIPGCPRFEFAMKRVMQHQIETTHFIKLVRAVGVQPENETLRDEAIGLGSRLYREDLESWIKQLLSTSALKLIPSSMLEVALFFRNSYKFSSTRLFNLIMNYWGSRILICRGIQTLYSFLNLGSQSLNLSTVQEHYIQAADNIAMSFEYAWNYDTCFPIVALRALTPLQMAFNAWHRLDKRQRESGGTGYANGRGEKGAMEMKEWCVRMGNKTAALLGEGRATCEYMELKSDSNAGGPLFAAR</sequence>
<dbReference type="AlphaFoldDB" id="A0A8H4RLV6"/>
<dbReference type="Proteomes" id="UP000566819">
    <property type="component" value="Unassembled WGS sequence"/>
</dbReference>
<organism evidence="2 3">
    <name type="scientific">Cudoniella acicularis</name>
    <dbReference type="NCBI Taxonomy" id="354080"/>
    <lineage>
        <taxon>Eukaryota</taxon>
        <taxon>Fungi</taxon>
        <taxon>Dikarya</taxon>
        <taxon>Ascomycota</taxon>
        <taxon>Pezizomycotina</taxon>
        <taxon>Leotiomycetes</taxon>
        <taxon>Helotiales</taxon>
        <taxon>Tricladiaceae</taxon>
        <taxon>Cudoniella</taxon>
    </lineage>
</organism>
<dbReference type="EMBL" id="JAAMPI010000438">
    <property type="protein sequence ID" value="KAF4631488.1"/>
    <property type="molecule type" value="Genomic_DNA"/>
</dbReference>
<accession>A0A8H4RLV6</accession>
<reference evidence="2 3" key="1">
    <citation type="submission" date="2020-03" db="EMBL/GenBank/DDBJ databases">
        <title>Draft Genome Sequence of Cudoniella acicularis.</title>
        <authorList>
            <person name="Buettner E."/>
            <person name="Kellner H."/>
        </authorList>
    </citation>
    <scope>NUCLEOTIDE SEQUENCE [LARGE SCALE GENOMIC DNA]</scope>
    <source>
        <strain evidence="2 3">DSM 108380</strain>
    </source>
</reference>
<comment type="caution">
    <text evidence="2">The sequence shown here is derived from an EMBL/GenBank/DDBJ whole genome shotgun (WGS) entry which is preliminary data.</text>
</comment>
<gene>
    <name evidence="2" type="ORF">G7Y89_g6643</name>
</gene>
<dbReference type="PANTHER" id="PTHR38111:SF2">
    <property type="entry name" value="FINGER DOMAIN PROTEIN, PUTATIVE (AFU_ORTHOLOGUE AFUA_1G01560)-RELATED"/>
    <property type="match status" value="1"/>
</dbReference>
<proteinExistence type="predicted"/>
<keyword evidence="3" id="KW-1185">Reference proteome</keyword>
<protein>
    <submittedName>
        <fullName evidence="2">Uncharacterized protein</fullName>
    </submittedName>
</protein>
<dbReference type="PANTHER" id="PTHR38111">
    <property type="entry name" value="ZN(2)-C6 FUNGAL-TYPE DOMAIN-CONTAINING PROTEIN-RELATED"/>
    <property type="match status" value="1"/>
</dbReference>
<name>A0A8H4RLV6_9HELO</name>
<dbReference type="InterPro" id="IPR053178">
    <property type="entry name" value="Osmoadaptation_assoc"/>
</dbReference>
<evidence type="ECO:0000256" key="1">
    <source>
        <dbReference type="SAM" id="MobiDB-lite"/>
    </source>
</evidence>
<feature type="region of interest" description="Disordered" evidence="1">
    <location>
        <begin position="114"/>
        <end position="149"/>
    </location>
</feature>
<dbReference type="OrthoDB" id="5344325at2759"/>